<dbReference type="RefSeq" id="WP_284360598.1">
    <property type="nucleotide sequence ID" value="NZ_BPFZ01000011.1"/>
</dbReference>
<dbReference type="SUPFAM" id="SSF54909">
    <property type="entry name" value="Dimeric alpha+beta barrel"/>
    <property type="match status" value="1"/>
</dbReference>
<name>A0ABQ4PX21_9PROT</name>
<comment type="caution">
    <text evidence="2">The sequence shown here is derived from an EMBL/GenBank/DDBJ whole genome shotgun (WGS) entry which is preliminary data.</text>
</comment>
<feature type="domain" description="ABM" evidence="1">
    <location>
        <begin position="10"/>
        <end position="99"/>
    </location>
</feature>
<dbReference type="Proteomes" id="UP001161064">
    <property type="component" value="Unassembled WGS sequence"/>
</dbReference>
<dbReference type="InterPro" id="IPR007138">
    <property type="entry name" value="ABM_dom"/>
</dbReference>
<dbReference type="InterPro" id="IPR011008">
    <property type="entry name" value="Dimeric_a/b-barrel"/>
</dbReference>
<sequence>MSETMALGRVIVAGSVRAKRGVTLPVLAAMAAMSSASRAEEGCECYYYSIDAFEPMIVRIFEVWSDISALRRHRDSNHLKLWRSKWNELGLCDDDITTYGISFEVPL</sequence>
<proteinExistence type="predicted"/>
<evidence type="ECO:0000313" key="2">
    <source>
        <dbReference type="EMBL" id="GIU67635.1"/>
    </source>
</evidence>
<dbReference type="Pfam" id="PF03992">
    <property type="entry name" value="ABM"/>
    <property type="match status" value="1"/>
</dbReference>
<keyword evidence="3" id="KW-1185">Reference proteome</keyword>
<gene>
    <name evidence="2" type="ORF">PsB1_1789</name>
</gene>
<evidence type="ECO:0000313" key="3">
    <source>
        <dbReference type="Proteomes" id="UP001161064"/>
    </source>
</evidence>
<dbReference type="EMBL" id="BPFZ01000011">
    <property type="protein sequence ID" value="GIU67635.1"/>
    <property type="molecule type" value="Genomic_DNA"/>
</dbReference>
<organism evidence="2 3">
    <name type="scientific">Candidatus Phycosocius spiralis</name>
    <dbReference type="NCBI Taxonomy" id="2815099"/>
    <lineage>
        <taxon>Bacteria</taxon>
        <taxon>Pseudomonadati</taxon>
        <taxon>Pseudomonadota</taxon>
        <taxon>Alphaproteobacteria</taxon>
        <taxon>Caulobacterales</taxon>
        <taxon>Caulobacterales incertae sedis</taxon>
        <taxon>Candidatus Phycosocius</taxon>
    </lineage>
</organism>
<reference evidence="2" key="2">
    <citation type="journal article" date="2023" name="ISME Commun">
        <title>Characterization of a bloom-associated alphaproteobacterial lineage, 'Candidatus Phycosocius': insights into freshwater algal-bacterial interactions.</title>
        <authorList>
            <person name="Tanabe Y."/>
            <person name="Yamaguchi H."/>
            <person name="Yoshida M."/>
            <person name="Kai A."/>
            <person name="Okazaki Y."/>
        </authorList>
    </citation>
    <scope>NUCLEOTIDE SEQUENCE</scope>
    <source>
        <strain evidence="2">BOTRYCO-1</strain>
    </source>
</reference>
<reference evidence="2" key="1">
    <citation type="submission" date="2021-05" db="EMBL/GenBank/DDBJ databases">
        <authorList>
            <person name="Tanabe Y."/>
        </authorList>
    </citation>
    <scope>NUCLEOTIDE SEQUENCE</scope>
    <source>
        <strain evidence="2">BOTRYCO-1</strain>
    </source>
</reference>
<dbReference type="PROSITE" id="PS51725">
    <property type="entry name" value="ABM"/>
    <property type="match status" value="1"/>
</dbReference>
<evidence type="ECO:0000259" key="1">
    <source>
        <dbReference type="PROSITE" id="PS51725"/>
    </source>
</evidence>
<dbReference type="Gene3D" id="3.30.70.100">
    <property type="match status" value="1"/>
</dbReference>
<accession>A0ABQ4PX21</accession>
<protein>
    <recommendedName>
        <fullName evidence="1">ABM domain-containing protein</fullName>
    </recommendedName>
</protein>